<proteinExistence type="predicted"/>
<comment type="caution">
    <text evidence="1">The sequence shown here is derived from an EMBL/GenBank/DDBJ whole genome shotgun (WGS) entry which is preliminary data.</text>
</comment>
<reference evidence="1" key="1">
    <citation type="journal article" date="2014" name="Front. Microbiol.">
        <title>High frequency of phylogenetically diverse reductive dehalogenase-homologous genes in deep subseafloor sedimentary metagenomes.</title>
        <authorList>
            <person name="Kawai M."/>
            <person name="Futagami T."/>
            <person name="Toyoda A."/>
            <person name="Takaki Y."/>
            <person name="Nishi S."/>
            <person name="Hori S."/>
            <person name="Arai W."/>
            <person name="Tsubouchi T."/>
            <person name="Morono Y."/>
            <person name="Uchiyama I."/>
            <person name="Ito T."/>
            <person name="Fujiyama A."/>
            <person name="Inagaki F."/>
            <person name="Takami H."/>
        </authorList>
    </citation>
    <scope>NUCLEOTIDE SEQUENCE</scope>
    <source>
        <strain evidence="1">Expedition CK06-06</strain>
    </source>
</reference>
<dbReference type="AlphaFoldDB" id="X1TII3"/>
<name>X1TII3_9ZZZZ</name>
<gene>
    <name evidence="1" type="ORF">S12H4_43073</name>
</gene>
<accession>X1TII3</accession>
<sequence>MIIQELKAEFNEYFDSPNAELILWLDPEKQWRGVIKHFFNDFHIVDFNGSQLEVKSEVELAWDKGEKPKFILYLGGLSRDNLTVLKEYEFSGKIFEETILQAFVRWGLEFERKHEQELNEMLPILVSTFATRTTSFWKDRLIPENLRSLLVGPDDIRKMLAQPEITIRELKEKETYQVFCDYVKDKFAGPDLHKYKPEEWVECFVGYL</sequence>
<evidence type="ECO:0000313" key="1">
    <source>
        <dbReference type="EMBL" id="GAJ05064.1"/>
    </source>
</evidence>
<protein>
    <recommendedName>
        <fullName evidence="2">PglZ domain-containing protein</fullName>
    </recommendedName>
</protein>
<evidence type="ECO:0008006" key="2">
    <source>
        <dbReference type="Google" id="ProtNLM"/>
    </source>
</evidence>
<dbReference type="EMBL" id="BARW01026402">
    <property type="protein sequence ID" value="GAJ05064.1"/>
    <property type="molecule type" value="Genomic_DNA"/>
</dbReference>
<organism evidence="1">
    <name type="scientific">marine sediment metagenome</name>
    <dbReference type="NCBI Taxonomy" id="412755"/>
    <lineage>
        <taxon>unclassified sequences</taxon>
        <taxon>metagenomes</taxon>
        <taxon>ecological metagenomes</taxon>
    </lineage>
</organism>
<feature type="non-terminal residue" evidence="1">
    <location>
        <position position="208"/>
    </location>
</feature>